<reference evidence="2 3" key="1">
    <citation type="submission" date="2021-01" db="EMBL/GenBank/DDBJ databases">
        <title>Whole genome shotgun sequence of Plantactinospora mayteni NBRC 109088.</title>
        <authorList>
            <person name="Komaki H."/>
            <person name="Tamura T."/>
        </authorList>
    </citation>
    <scope>NUCLEOTIDE SEQUENCE [LARGE SCALE GENOMIC DNA]</scope>
    <source>
        <strain evidence="2 3">NBRC 109088</strain>
    </source>
</reference>
<dbReference type="EMBL" id="BONX01000046">
    <property type="protein sequence ID" value="GIG99664.1"/>
    <property type="molecule type" value="Genomic_DNA"/>
</dbReference>
<organism evidence="2 3">
    <name type="scientific">Plantactinospora mayteni</name>
    <dbReference type="NCBI Taxonomy" id="566021"/>
    <lineage>
        <taxon>Bacteria</taxon>
        <taxon>Bacillati</taxon>
        <taxon>Actinomycetota</taxon>
        <taxon>Actinomycetes</taxon>
        <taxon>Micromonosporales</taxon>
        <taxon>Micromonosporaceae</taxon>
        <taxon>Plantactinospora</taxon>
    </lineage>
</organism>
<keyword evidence="3" id="KW-1185">Reference proteome</keyword>
<gene>
    <name evidence="2" type="ORF">Pma05_62370</name>
</gene>
<proteinExistence type="predicted"/>
<feature type="compositionally biased region" description="Basic and acidic residues" evidence="1">
    <location>
        <begin position="1"/>
        <end position="10"/>
    </location>
</feature>
<accession>A0ABQ4EYH4</accession>
<name>A0ABQ4EYH4_9ACTN</name>
<dbReference type="Proteomes" id="UP000621500">
    <property type="component" value="Unassembled WGS sequence"/>
</dbReference>
<feature type="region of interest" description="Disordered" evidence="1">
    <location>
        <begin position="1"/>
        <end position="59"/>
    </location>
</feature>
<evidence type="ECO:0000256" key="1">
    <source>
        <dbReference type="SAM" id="MobiDB-lite"/>
    </source>
</evidence>
<protein>
    <submittedName>
        <fullName evidence="2">Uncharacterized protein</fullName>
    </submittedName>
</protein>
<sequence length="115" mass="11870">MTSSGRRHDSSIGIPARTSRYSGSERPACRMNQTGVCGTGSRRQARTNGESAGPPRAGWSSRAALPAVVVLIGAIVPRAPIPATRTAGFCGVPDVPLRGSVGPTAVRVYRADRAG</sequence>
<evidence type="ECO:0000313" key="3">
    <source>
        <dbReference type="Proteomes" id="UP000621500"/>
    </source>
</evidence>
<evidence type="ECO:0000313" key="2">
    <source>
        <dbReference type="EMBL" id="GIG99664.1"/>
    </source>
</evidence>
<comment type="caution">
    <text evidence="2">The sequence shown here is derived from an EMBL/GenBank/DDBJ whole genome shotgun (WGS) entry which is preliminary data.</text>
</comment>